<keyword evidence="2" id="KW-1185">Reference proteome</keyword>
<dbReference type="Pfam" id="PF13973">
    <property type="entry name" value="DUF4222"/>
    <property type="match status" value="1"/>
</dbReference>
<dbReference type="Proteomes" id="UP000232062">
    <property type="component" value="Unassembled WGS sequence"/>
</dbReference>
<gene>
    <name evidence="1" type="ORF">PRCB_11735</name>
</gene>
<evidence type="ECO:0000313" key="1">
    <source>
        <dbReference type="EMBL" id="PJZ05353.1"/>
    </source>
</evidence>
<sequence length="59" mass="6725">MHSIQANQRRKNSRGELVTVIAAAFNRVAFVRDGFTCPCTWAEIRFTKEFTQVQGVTHV</sequence>
<comment type="caution">
    <text evidence="1">The sequence shown here is derived from an EMBL/GenBank/DDBJ whole genome shotgun (WGS) entry which is preliminary data.</text>
</comment>
<reference evidence="1 2" key="1">
    <citation type="submission" date="2017-11" db="EMBL/GenBank/DDBJ databases">
        <title>The genome sequence of Pantoea rodasii DSM 26611.</title>
        <authorList>
            <person name="Gao J."/>
            <person name="Mao X."/>
            <person name="Sun J."/>
        </authorList>
    </citation>
    <scope>NUCLEOTIDE SEQUENCE [LARGE SCALE GENOMIC DNA]</scope>
    <source>
        <strain evidence="1 2">DSM 26611</strain>
    </source>
</reference>
<dbReference type="EMBL" id="PIQI01000017">
    <property type="protein sequence ID" value="PJZ05353.1"/>
    <property type="molecule type" value="Genomic_DNA"/>
</dbReference>
<name>A0A2M9WCS6_9GAMM</name>
<dbReference type="AlphaFoldDB" id="A0A2M9WCS6"/>
<accession>A0A2M9WCS6</accession>
<dbReference type="STRING" id="1076549.HA45_22105"/>
<evidence type="ECO:0000313" key="2">
    <source>
        <dbReference type="Proteomes" id="UP000232062"/>
    </source>
</evidence>
<proteinExistence type="predicted"/>
<dbReference type="OrthoDB" id="6419134at2"/>
<organism evidence="1 2">
    <name type="scientific">Pantoea rodasii</name>
    <dbReference type="NCBI Taxonomy" id="1076549"/>
    <lineage>
        <taxon>Bacteria</taxon>
        <taxon>Pseudomonadati</taxon>
        <taxon>Pseudomonadota</taxon>
        <taxon>Gammaproteobacteria</taxon>
        <taxon>Enterobacterales</taxon>
        <taxon>Erwiniaceae</taxon>
        <taxon>Pantoea</taxon>
    </lineage>
</organism>
<protein>
    <submittedName>
        <fullName evidence="1">DUF4222 domain-containing protein</fullName>
    </submittedName>
</protein>
<dbReference type="RefSeq" id="WP_100701860.1">
    <property type="nucleotide sequence ID" value="NZ_MLFP01000034.1"/>
</dbReference>
<dbReference type="InterPro" id="IPR025317">
    <property type="entry name" value="DUF4222"/>
</dbReference>